<keyword evidence="5" id="KW-0999">Mitochondrion inner membrane</keyword>
<evidence type="ECO:0000256" key="6">
    <source>
        <dbReference type="ARBA" id="ARBA00022989"/>
    </source>
</evidence>
<comment type="similarity">
    <text evidence="10">Belongs to the mitochondrial carrier (TC 2.A.29) family.</text>
</comment>
<evidence type="ECO:0000256" key="9">
    <source>
        <dbReference type="PROSITE-ProRule" id="PRU00282"/>
    </source>
</evidence>
<dbReference type="GO" id="GO:0015218">
    <property type="term" value="F:pyrimidine nucleotide transmembrane transporter activity"/>
    <property type="evidence" value="ECO:0007669"/>
    <property type="project" value="InterPro"/>
</dbReference>
<protein>
    <recommendedName>
        <fullName evidence="14">Mitochondrial thiamine pyrophosphate carrier 1</fullName>
    </recommendedName>
</protein>
<keyword evidence="7" id="KW-0496">Mitochondrion</keyword>
<keyword evidence="4" id="KW-0677">Repeat</keyword>
<proteinExistence type="inferred from homology"/>
<gene>
    <name evidence="12" type="ORF">JMJ35_003277</name>
</gene>
<organism evidence="12 13">
    <name type="scientific">Cladonia borealis</name>
    <dbReference type="NCBI Taxonomy" id="184061"/>
    <lineage>
        <taxon>Eukaryota</taxon>
        <taxon>Fungi</taxon>
        <taxon>Dikarya</taxon>
        <taxon>Ascomycota</taxon>
        <taxon>Pezizomycotina</taxon>
        <taxon>Lecanoromycetes</taxon>
        <taxon>OSLEUM clade</taxon>
        <taxon>Lecanoromycetidae</taxon>
        <taxon>Lecanorales</taxon>
        <taxon>Lecanorineae</taxon>
        <taxon>Cladoniaceae</taxon>
        <taxon>Cladonia</taxon>
    </lineage>
</organism>
<feature type="repeat" description="Solcar" evidence="9">
    <location>
        <begin position="34"/>
        <end position="131"/>
    </location>
</feature>
<dbReference type="Proteomes" id="UP001166286">
    <property type="component" value="Unassembled WGS sequence"/>
</dbReference>
<evidence type="ECO:0000256" key="10">
    <source>
        <dbReference type="RuleBase" id="RU000488"/>
    </source>
</evidence>
<dbReference type="PROSITE" id="PS50920">
    <property type="entry name" value="SOLCAR"/>
    <property type="match status" value="3"/>
</dbReference>
<reference evidence="12" key="1">
    <citation type="submission" date="2023-03" db="EMBL/GenBank/DDBJ databases">
        <title>Complete genome of Cladonia borealis.</title>
        <authorList>
            <person name="Park H."/>
        </authorList>
    </citation>
    <scope>NUCLEOTIDE SEQUENCE</scope>
    <source>
        <strain evidence="12">ANT050790</strain>
    </source>
</reference>
<dbReference type="InterPro" id="IPR002067">
    <property type="entry name" value="MCP"/>
</dbReference>
<evidence type="ECO:0000256" key="4">
    <source>
        <dbReference type="ARBA" id="ARBA00022737"/>
    </source>
</evidence>
<evidence type="ECO:0000256" key="8">
    <source>
        <dbReference type="ARBA" id="ARBA00023136"/>
    </source>
</evidence>
<dbReference type="AlphaFoldDB" id="A0AA39R4I5"/>
<comment type="caution">
    <text evidence="12">The sequence shown here is derived from an EMBL/GenBank/DDBJ whole genome shotgun (WGS) entry which is preliminary data.</text>
</comment>
<keyword evidence="8 9" id="KW-0472">Membrane</keyword>
<dbReference type="GO" id="GO:1990519">
    <property type="term" value="P:pyrimidine nucleotide import into mitochondrion"/>
    <property type="evidence" value="ECO:0007669"/>
    <property type="project" value="TreeGrafter"/>
</dbReference>
<dbReference type="Gene3D" id="1.50.40.10">
    <property type="entry name" value="Mitochondrial carrier domain"/>
    <property type="match status" value="1"/>
</dbReference>
<feature type="region of interest" description="Disordered" evidence="11">
    <location>
        <begin position="1"/>
        <end position="21"/>
    </location>
</feature>
<evidence type="ECO:0000256" key="2">
    <source>
        <dbReference type="ARBA" id="ARBA00022448"/>
    </source>
</evidence>
<feature type="repeat" description="Solcar" evidence="9">
    <location>
        <begin position="252"/>
        <end position="372"/>
    </location>
</feature>
<comment type="subcellular location">
    <subcellularLocation>
        <location evidence="1">Mitochondrion inner membrane</location>
        <topology evidence="1">Multi-pass membrane protein</topology>
    </subcellularLocation>
</comment>
<evidence type="ECO:0008006" key="14">
    <source>
        <dbReference type="Google" id="ProtNLM"/>
    </source>
</evidence>
<feature type="repeat" description="Solcar" evidence="9">
    <location>
        <begin position="138"/>
        <end position="235"/>
    </location>
</feature>
<sequence length="392" mass="43300">MSFDRNQPPPIAAHETETSRPPRTRLHRLVRRIPEGYVVPISGGISGAVSGLVSCPLDVIKTKLQAQGGFRASKNGVKITTAAYRGVTGTAATIWKEEGLRGMYRGLGPMLLGYVPTWAVYLTVYNKTQAFFRTKTDNWFLANVYASLSGGACSTMATNPIWVIKTRLMSQSNPATARTANHSRPPWHYKNTWDAARVMYRSEGIMSFYSGLTPALLGLTHVAIQFPLYEIFKEKFTGIGKGQTESEEDRSHHFYGLALAVFLSKVCASTATYPHEVVRTRLQTQQRSGTAPVSQGMPLWEGLKKAADHGRPPGIITPVVETLRYRGTIQTCKAILMEEGWRGFYAGLGTNLIRAVPSAMTTILTFEYLKKTIFQLQRDEKSGEDTLGEAVA</sequence>
<evidence type="ECO:0000256" key="7">
    <source>
        <dbReference type="ARBA" id="ARBA00023128"/>
    </source>
</evidence>
<evidence type="ECO:0000313" key="13">
    <source>
        <dbReference type="Proteomes" id="UP001166286"/>
    </source>
</evidence>
<evidence type="ECO:0000256" key="5">
    <source>
        <dbReference type="ARBA" id="ARBA00022792"/>
    </source>
</evidence>
<dbReference type="PRINTS" id="PR00926">
    <property type="entry name" value="MITOCARRIER"/>
</dbReference>
<accession>A0AA39R4I5</accession>
<name>A0AA39R4I5_9LECA</name>
<dbReference type="InterPro" id="IPR023395">
    <property type="entry name" value="MCP_dom_sf"/>
</dbReference>
<dbReference type="Pfam" id="PF00153">
    <property type="entry name" value="Mito_carr"/>
    <property type="match status" value="3"/>
</dbReference>
<dbReference type="EMBL" id="JAFEKC020000005">
    <property type="protein sequence ID" value="KAK0514660.1"/>
    <property type="molecule type" value="Genomic_DNA"/>
</dbReference>
<evidence type="ECO:0000256" key="1">
    <source>
        <dbReference type="ARBA" id="ARBA00004448"/>
    </source>
</evidence>
<dbReference type="InterPro" id="IPR049562">
    <property type="entry name" value="SLC25A33/36-like"/>
</dbReference>
<evidence type="ECO:0000256" key="3">
    <source>
        <dbReference type="ARBA" id="ARBA00022692"/>
    </source>
</evidence>
<dbReference type="PANTHER" id="PTHR45829">
    <property type="entry name" value="MITOCHONDRIAL CARRIER PROTEIN RIM2"/>
    <property type="match status" value="1"/>
</dbReference>
<keyword evidence="3 9" id="KW-0812">Transmembrane</keyword>
<dbReference type="InterPro" id="IPR018108">
    <property type="entry name" value="MCP_transmembrane"/>
</dbReference>
<dbReference type="GO" id="GO:0005743">
    <property type="term" value="C:mitochondrial inner membrane"/>
    <property type="evidence" value="ECO:0007669"/>
    <property type="project" value="UniProtKB-SubCell"/>
</dbReference>
<keyword evidence="13" id="KW-1185">Reference proteome</keyword>
<evidence type="ECO:0000313" key="12">
    <source>
        <dbReference type="EMBL" id="KAK0514660.1"/>
    </source>
</evidence>
<keyword evidence="2 10" id="KW-0813">Transport</keyword>
<dbReference type="SUPFAM" id="SSF103506">
    <property type="entry name" value="Mitochondrial carrier"/>
    <property type="match status" value="1"/>
</dbReference>
<keyword evidence="6" id="KW-1133">Transmembrane helix</keyword>
<evidence type="ECO:0000256" key="11">
    <source>
        <dbReference type="SAM" id="MobiDB-lite"/>
    </source>
</evidence>
<dbReference type="PANTHER" id="PTHR45829:SF1">
    <property type="entry name" value="CARRIER PROTEIN, PUTATIVE (AFU_ORTHOLOGUE AFUA_4G06780)-RELATED"/>
    <property type="match status" value="1"/>
</dbReference>